<sequence length="287" mass="31006">MKKLFGTGVALITPFTEKLEVDYKGLKKLLSHTAKGVDYYVVMGTTGESATVSKEEKKSILQFVKANNTKALPIVYGLGGNNTQEILDALKETDLGGVTAILSVSPYYNKPSQEGIYQHFKAIADASPVPVILYNVPGRTASNVTAETTLRLAEHKNIIGIKEASGNLEQCMRIAKYAPKDFLLISGDDMLTVPIYSIGGKGVISVLANAYPVIFRKMKDFSFSGDYGKASQELFKLLEVNGPMYEEGNPVGLKELLSQLEICSAAVRLPLAKASSALSKKISNAMV</sequence>
<dbReference type="PROSITE" id="PS00666">
    <property type="entry name" value="DHDPS_2"/>
    <property type="match status" value="1"/>
</dbReference>
<dbReference type="NCBIfam" id="TIGR00674">
    <property type="entry name" value="dapA"/>
    <property type="match status" value="1"/>
</dbReference>
<dbReference type="SUPFAM" id="SSF51569">
    <property type="entry name" value="Aldolase"/>
    <property type="match status" value="1"/>
</dbReference>
<dbReference type="SMART" id="SM01130">
    <property type="entry name" value="DHDPS"/>
    <property type="match status" value="1"/>
</dbReference>
<protein>
    <recommendedName>
        <fullName evidence="4 12">4-hydroxy-tetrahydrodipicolinate synthase</fullName>
        <shortName evidence="12">HTPA synthase</shortName>
        <ecNumber evidence="4 12">4.3.3.7</ecNumber>
    </recommendedName>
</protein>
<dbReference type="PIRSF" id="PIRSF001365">
    <property type="entry name" value="DHDPS"/>
    <property type="match status" value="1"/>
</dbReference>
<evidence type="ECO:0000313" key="14">
    <source>
        <dbReference type="EMBL" id="MBT1701662.1"/>
    </source>
</evidence>
<keyword evidence="15" id="KW-1185">Reference proteome</keyword>
<keyword evidence="5 12" id="KW-0963">Cytoplasm</keyword>
<evidence type="ECO:0000256" key="1">
    <source>
        <dbReference type="ARBA" id="ARBA00003294"/>
    </source>
</evidence>
<dbReference type="RefSeq" id="WP_254151362.1">
    <property type="nucleotide sequence ID" value="NZ_JAHESD010000001.1"/>
</dbReference>
<dbReference type="InterPro" id="IPR013785">
    <property type="entry name" value="Aldolase_TIM"/>
</dbReference>
<feature type="binding site" evidence="12">
    <location>
        <position position="46"/>
    </location>
    <ligand>
        <name>pyruvate</name>
        <dbReference type="ChEBI" id="CHEBI:15361"/>
    </ligand>
</feature>
<dbReference type="PANTHER" id="PTHR12128">
    <property type="entry name" value="DIHYDRODIPICOLINATE SYNTHASE"/>
    <property type="match status" value="1"/>
</dbReference>
<dbReference type="InterPro" id="IPR002220">
    <property type="entry name" value="DapA-like"/>
</dbReference>
<comment type="caution">
    <text evidence="12">Was originally thought to be a dihydrodipicolinate synthase (DHDPS), catalyzing the condensation of (S)-aspartate-beta-semialdehyde [(S)-ASA] and pyruvate to dihydrodipicolinate (DHDP). However, it was shown in E.coli that the product of the enzymatic reaction is not dihydrodipicolinate but in fact (4S)-4-hydroxy-2,3,4,5-tetrahydro-(2S)-dipicolinic acid (HTPA), and that the consecutive dehydration reaction leading to DHDP is not spontaneous but catalyzed by DapB.</text>
</comment>
<dbReference type="Pfam" id="PF00701">
    <property type="entry name" value="DHDPS"/>
    <property type="match status" value="1"/>
</dbReference>
<organism evidence="14 15">
    <name type="scientific">Chryseosolibacter indicus</name>
    <dbReference type="NCBI Taxonomy" id="2782351"/>
    <lineage>
        <taxon>Bacteria</taxon>
        <taxon>Pseudomonadati</taxon>
        <taxon>Bacteroidota</taxon>
        <taxon>Cytophagia</taxon>
        <taxon>Cytophagales</taxon>
        <taxon>Chryseotaleaceae</taxon>
        <taxon>Chryseosolibacter</taxon>
    </lineage>
</organism>
<comment type="similarity">
    <text evidence="3 12 13">Belongs to the DapA family.</text>
</comment>
<name>A0ABS5VLJ6_9BACT</name>
<evidence type="ECO:0000256" key="4">
    <source>
        <dbReference type="ARBA" id="ARBA00012086"/>
    </source>
</evidence>
<dbReference type="EC" id="4.3.3.7" evidence="4 12"/>
<comment type="subunit">
    <text evidence="12">Homotetramer; dimer of dimers.</text>
</comment>
<comment type="pathway">
    <text evidence="2 12">Amino-acid biosynthesis; L-lysine biosynthesis via DAP pathway; (S)-tetrahydrodipicolinate from L-aspartate: step 3/4.</text>
</comment>
<keyword evidence="9 12" id="KW-0456">Lyase</keyword>
<dbReference type="GO" id="GO:0008840">
    <property type="term" value="F:4-hydroxy-tetrahydrodipicolinate synthase activity"/>
    <property type="evidence" value="ECO:0007669"/>
    <property type="project" value="UniProtKB-EC"/>
</dbReference>
<keyword evidence="7 12" id="KW-0220">Diaminopimelate biosynthesis</keyword>
<evidence type="ECO:0000256" key="8">
    <source>
        <dbReference type="ARBA" id="ARBA00023154"/>
    </source>
</evidence>
<dbReference type="PRINTS" id="PR00146">
    <property type="entry name" value="DHPICSNTHASE"/>
</dbReference>
<evidence type="ECO:0000256" key="5">
    <source>
        <dbReference type="ARBA" id="ARBA00022490"/>
    </source>
</evidence>
<accession>A0ABS5VLJ6</accession>
<evidence type="ECO:0000313" key="15">
    <source>
        <dbReference type="Proteomes" id="UP000772618"/>
    </source>
</evidence>
<evidence type="ECO:0000256" key="11">
    <source>
        <dbReference type="ARBA" id="ARBA00047836"/>
    </source>
</evidence>
<dbReference type="Proteomes" id="UP000772618">
    <property type="component" value="Unassembled WGS sequence"/>
</dbReference>
<evidence type="ECO:0000256" key="6">
    <source>
        <dbReference type="ARBA" id="ARBA00022605"/>
    </source>
</evidence>
<proteinExistence type="inferred from homology"/>
<comment type="catalytic activity">
    <reaction evidence="11 12">
        <text>L-aspartate 4-semialdehyde + pyruvate = (2S,4S)-4-hydroxy-2,3,4,5-tetrahydrodipicolinate + H2O + H(+)</text>
        <dbReference type="Rhea" id="RHEA:34171"/>
        <dbReference type="ChEBI" id="CHEBI:15361"/>
        <dbReference type="ChEBI" id="CHEBI:15377"/>
        <dbReference type="ChEBI" id="CHEBI:15378"/>
        <dbReference type="ChEBI" id="CHEBI:67139"/>
        <dbReference type="ChEBI" id="CHEBI:537519"/>
        <dbReference type="EC" id="4.3.3.7"/>
    </reaction>
</comment>
<dbReference type="Gene3D" id="3.20.20.70">
    <property type="entry name" value="Aldolase class I"/>
    <property type="match status" value="1"/>
</dbReference>
<keyword evidence="10 12" id="KW-0704">Schiff base</keyword>
<evidence type="ECO:0000256" key="9">
    <source>
        <dbReference type="ARBA" id="ARBA00023239"/>
    </source>
</evidence>
<keyword evidence="6 12" id="KW-0028">Amino-acid biosynthesis</keyword>
<feature type="site" description="Part of a proton relay during catalysis" evidence="12">
    <location>
        <position position="108"/>
    </location>
</feature>
<reference evidence="14 15" key="1">
    <citation type="submission" date="2021-05" db="EMBL/GenBank/DDBJ databases">
        <title>A Polyphasic approach of four new species of the genus Ohtaekwangia: Ohtaekwangia histidinii sp. nov., Ohtaekwangia cretensis sp. nov., Ohtaekwangia indiensis sp. nov., Ohtaekwangia reichenbachii sp. nov. from diverse environment.</title>
        <authorList>
            <person name="Octaviana S."/>
        </authorList>
    </citation>
    <scope>NUCLEOTIDE SEQUENCE [LARGE SCALE GENOMIC DNA]</scope>
    <source>
        <strain evidence="14 15">PWU20</strain>
    </source>
</reference>
<comment type="function">
    <text evidence="1 12">Catalyzes the condensation of (S)-aspartate-beta-semialdehyde [(S)-ASA] and pyruvate to 4-hydroxy-tetrahydrodipicolinate (HTPA).</text>
</comment>
<evidence type="ECO:0000256" key="12">
    <source>
        <dbReference type="HAMAP-Rule" id="MF_00418"/>
    </source>
</evidence>
<feature type="site" description="Part of a proton relay during catalysis" evidence="12">
    <location>
        <position position="45"/>
    </location>
</feature>
<keyword evidence="8 12" id="KW-0457">Lysine biosynthesis</keyword>
<gene>
    <name evidence="12 14" type="primary">dapA</name>
    <name evidence="14" type="ORF">KK060_00125</name>
</gene>
<comment type="caution">
    <text evidence="14">The sequence shown here is derived from an EMBL/GenBank/DDBJ whole genome shotgun (WGS) entry which is preliminary data.</text>
</comment>
<evidence type="ECO:0000256" key="10">
    <source>
        <dbReference type="ARBA" id="ARBA00023270"/>
    </source>
</evidence>
<evidence type="ECO:0000256" key="3">
    <source>
        <dbReference type="ARBA" id="ARBA00007592"/>
    </source>
</evidence>
<comment type="subcellular location">
    <subcellularLocation>
        <location evidence="12">Cytoplasm</location>
    </subcellularLocation>
</comment>
<dbReference type="InterPro" id="IPR020625">
    <property type="entry name" value="Schiff_base-form_aldolases_AS"/>
</dbReference>
<dbReference type="EMBL" id="JAHESD010000001">
    <property type="protein sequence ID" value="MBT1701662.1"/>
    <property type="molecule type" value="Genomic_DNA"/>
</dbReference>
<feature type="binding site" evidence="12">
    <location>
        <position position="204"/>
    </location>
    <ligand>
        <name>pyruvate</name>
        <dbReference type="ChEBI" id="CHEBI:15361"/>
    </ligand>
</feature>
<dbReference type="InterPro" id="IPR005263">
    <property type="entry name" value="DapA"/>
</dbReference>
<feature type="active site" description="Proton donor/acceptor" evidence="12">
    <location>
        <position position="134"/>
    </location>
</feature>
<evidence type="ECO:0000256" key="7">
    <source>
        <dbReference type="ARBA" id="ARBA00022915"/>
    </source>
</evidence>
<evidence type="ECO:0000256" key="2">
    <source>
        <dbReference type="ARBA" id="ARBA00005120"/>
    </source>
</evidence>
<dbReference type="CDD" id="cd00950">
    <property type="entry name" value="DHDPS"/>
    <property type="match status" value="1"/>
</dbReference>
<dbReference type="HAMAP" id="MF_00418">
    <property type="entry name" value="DapA"/>
    <property type="match status" value="1"/>
</dbReference>
<dbReference type="PANTHER" id="PTHR12128:SF66">
    <property type="entry name" value="4-HYDROXY-2-OXOGLUTARATE ALDOLASE, MITOCHONDRIAL"/>
    <property type="match status" value="1"/>
</dbReference>
<feature type="active site" description="Schiff-base intermediate with substrate" evidence="12">
    <location>
        <position position="162"/>
    </location>
</feature>
<evidence type="ECO:0000256" key="13">
    <source>
        <dbReference type="PIRNR" id="PIRNR001365"/>
    </source>
</evidence>